<dbReference type="Proteomes" id="UP000218615">
    <property type="component" value="Unassembled WGS sequence"/>
</dbReference>
<dbReference type="AlphaFoldDB" id="A0A284VM42"/>
<evidence type="ECO:0000313" key="1">
    <source>
        <dbReference type="EMBL" id="SNQ60273.1"/>
    </source>
</evidence>
<dbReference type="EMBL" id="FZMP01000084">
    <property type="protein sequence ID" value="SNQ60273.1"/>
    <property type="molecule type" value="Genomic_DNA"/>
</dbReference>
<reference evidence="2" key="1">
    <citation type="submission" date="2017-06" db="EMBL/GenBank/DDBJ databases">
        <authorList>
            <person name="Cremers G."/>
        </authorList>
    </citation>
    <scope>NUCLEOTIDE SEQUENCE [LARGE SCALE GENOMIC DNA]</scope>
</reference>
<dbReference type="SUPFAM" id="SSF48371">
    <property type="entry name" value="ARM repeat"/>
    <property type="match status" value="1"/>
</dbReference>
<evidence type="ECO:0000313" key="2">
    <source>
        <dbReference type="Proteomes" id="UP000218615"/>
    </source>
</evidence>
<gene>
    <name evidence="1" type="ORF">MNV_1740018</name>
</gene>
<sequence>MVWLRNPKKKIQDILIKIGKGRVSEADMASLMELLGKQPSAVPEVIEVLADILKRENTDAYNAAITGLSIIAEKEPELVAGYLDAIMGCIRRGEKEFPDDWILDSLDILIKISQKCPERMGIAVPDLIMCLENISTAVREKSYFLLALLAIMRPEVFRGHSKELVRVLNGLNIDERIYACRLIKKIAERDPKIVEDTYDVLEDMHLNHIDSNLRSEAAYAVEKLKVKEKIIKKSRIKANKISAEKREKIRAGYLIKDESGASNIPFSELANLIVPNEKDMKDILKGLGLNHLISKK</sequence>
<proteinExistence type="predicted"/>
<dbReference type="InterPro" id="IPR011989">
    <property type="entry name" value="ARM-like"/>
</dbReference>
<protein>
    <recommendedName>
        <fullName evidence="3">HEAT repeat domain-containing protein</fullName>
    </recommendedName>
</protein>
<name>A0A284VM42_9EURY</name>
<keyword evidence="2" id="KW-1185">Reference proteome</keyword>
<organism evidence="1 2">
    <name type="scientific">Candidatus Methanoperedens nitratireducens</name>
    <dbReference type="NCBI Taxonomy" id="1392998"/>
    <lineage>
        <taxon>Archaea</taxon>
        <taxon>Methanobacteriati</taxon>
        <taxon>Methanobacteriota</taxon>
        <taxon>Stenosarchaea group</taxon>
        <taxon>Methanomicrobia</taxon>
        <taxon>Methanosarcinales</taxon>
        <taxon>ANME-2 cluster</taxon>
        <taxon>Candidatus Methanoperedentaceae</taxon>
        <taxon>Candidatus Methanoperedens</taxon>
    </lineage>
</organism>
<dbReference type="InterPro" id="IPR016024">
    <property type="entry name" value="ARM-type_fold"/>
</dbReference>
<evidence type="ECO:0008006" key="3">
    <source>
        <dbReference type="Google" id="ProtNLM"/>
    </source>
</evidence>
<dbReference type="Gene3D" id="1.25.10.10">
    <property type="entry name" value="Leucine-rich Repeat Variant"/>
    <property type="match status" value="1"/>
</dbReference>
<accession>A0A284VM42</accession>